<evidence type="ECO:0000259" key="3">
    <source>
        <dbReference type="Pfam" id="PF16344"/>
    </source>
</evidence>
<proteinExistence type="predicted"/>
<dbReference type="Gene3D" id="2.60.120.1440">
    <property type="match status" value="1"/>
</dbReference>
<evidence type="ECO:0000313" key="4">
    <source>
        <dbReference type="EMBL" id="PST84406.1"/>
    </source>
</evidence>
<feature type="domain" description="Protein FecR C-terminal" evidence="3">
    <location>
        <begin position="285"/>
        <end position="349"/>
    </location>
</feature>
<dbReference type="Pfam" id="PF04773">
    <property type="entry name" value="FecR"/>
    <property type="match status" value="1"/>
</dbReference>
<accession>A0A2T3HPQ0</accession>
<dbReference type="InterPro" id="IPR012373">
    <property type="entry name" value="Ferrdict_sens_TM"/>
</dbReference>
<dbReference type="InterPro" id="IPR006860">
    <property type="entry name" value="FecR"/>
</dbReference>
<dbReference type="GO" id="GO:0016989">
    <property type="term" value="F:sigma factor antagonist activity"/>
    <property type="evidence" value="ECO:0007669"/>
    <property type="project" value="TreeGrafter"/>
</dbReference>
<evidence type="ECO:0000256" key="1">
    <source>
        <dbReference type="SAM" id="Phobius"/>
    </source>
</evidence>
<dbReference type="Gene3D" id="3.55.50.30">
    <property type="match status" value="1"/>
</dbReference>
<comment type="caution">
    <text evidence="4">The sequence shown here is derived from an EMBL/GenBank/DDBJ whole genome shotgun (WGS) entry which is preliminary data.</text>
</comment>
<protein>
    <submittedName>
        <fullName evidence="4">Anti-sigma factor</fullName>
    </submittedName>
</protein>
<keyword evidence="1" id="KW-1133">Transmembrane helix</keyword>
<dbReference type="PIRSF" id="PIRSF018266">
    <property type="entry name" value="FecR"/>
    <property type="match status" value="1"/>
</dbReference>
<organism evidence="4 5">
    <name type="scientific">Pedobacter yulinensis</name>
    <dbReference type="NCBI Taxonomy" id="2126353"/>
    <lineage>
        <taxon>Bacteria</taxon>
        <taxon>Pseudomonadati</taxon>
        <taxon>Bacteroidota</taxon>
        <taxon>Sphingobacteriia</taxon>
        <taxon>Sphingobacteriales</taxon>
        <taxon>Sphingobacteriaceae</taxon>
        <taxon>Pedobacter</taxon>
    </lineage>
</organism>
<keyword evidence="5" id="KW-1185">Reference proteome</keyword>
<feature type="domain" description="FecR protein" evidence="2">
    <location>
        <begin position="125"/>
        <end position="218"/>
    </location>
</feature>
<reference evidence="4 5" key="1">
    <citation type="submission" date="2018-03" db="EMBL/GenBank/DDBJ databases">
        <authorList>
            <person name="Keele B.F."/>
        </authorList>
    </citation>
    <scope>NUCLEOTIDE SEQUENCE [LARGE SCALE GENOMIC DNA]</scope>
    <source>
        <strain evidence="4 5">YL28-9</strain>
    </source>
</reference>
<evidence type="ECO:0000259" key="2">
    <source>
        <dbReference type="Pfam" id="PF04773"/>
    </source>
</evidence>
<keyword evidence="1" id="KW-0472">Membrane</keyword>
<keyword evidence="1" id="KW-0812">Transmembrane</keyword>
<name>A0A2T3HPQ0_9SPHI</name>
<dbReference type="Proteomes" id="UP000240912">
    <property type="component" value="Unassembled WGS sequence"/>
</dbReference>
<dbReference type="AlphaFoldDB" id="A0A2T3HPQ0"/>
<feature type="transmembrane region" description="Helical" evidence="1">
    <location>
        <begin position="88"/>
        <end position="108"/>
    </location>
</feature>
<dbReference type="PANTHER" id="PTHR30273">
    <property type="entry name" value="PERIPLASMIC SIGNAL SENSOR AND SIGMA FACTOR ACTIVATOR FECR-RELATED"/>
    <property type="match status" value="1"/>
</dbReference>
<dbReference type="OrthoDB" id="1523735at2"/>
<dbReference type="PANTHER" id="PTHR30273:SF2">
    <property type="entry name" value="PROTEIN FECR"/>
    <property type="match status" value="1"/>
</dbReference>
<dbReference type="EMBL" id="PYLS01000004">
    <property type="protein sequence ID" value="PST84406.1"/>
    <property type="molecule type" value="Genomic_DNA"/>
</dbReference>
<gene>
    <name evidence="4" type="ORF">C7T94_06785</name>
</gene>
<dbReference type="RefSeq" id="WP_107214506.1">
    <property type="nucleotide sequence ID" value="NZ_KZ686268.1"/>
</dbReference>
<dbReference type="Pfam" id="PF16344">
    <property type="entry name" value="FecR_C"/>
    <property type="match status" value="1"/>
</dbReference>
<sequence length="351" mass="40269">MTDRSNFQAEDFLIDNSFQLYCSGKDPACVTYWEKWIAAHPEKAGAVAEARRLYTILSGNKQPLEVSLQRFRNSVSRSEQVRRTPFSLARWVAAAAILLIAGFLAIFLSRKPGPGADETAYRSVFATKKGEKKRITLQDGSLVVLNAESRIELLPGFNNDQRKLRLVGEAYFEVAHDSKKPFRVQTADFDIRVLGTVFNVKAYPDERFSEATLIRGSISMQPIHIKSGSITLKPSQKVTIFREERKKRGGLQAAKTSEITINHYTRVKDSSIVETAWVRNRLEIYDQRFEDISRTLERWYDVKIKFRDPDLKDYHFTATIGNEDLRQVLDALKKVEKFDYEIKGEKVFISK</sequence>
<dbReference type="InterPro" id="IPR032508">
    <property type="entry name" value="FecR_C"/>
</dbReference>
<evidence type="ECO:0000313" key="5">
    <source>
        <dbReference type="Proteomes" id="UP000240912"/>
    </source>
</evidence>